<dbReference type="InterPro" id="IPR036259">
    <property type="entry name" value="MFS_trans_sf"/>
</dbReference>
<evidence type="ECO:0000313" key="8">
    <source>
        <dbReference type="Proteomes" id="UP001295684"/>
    </source>
</evidence>
<dbReference type="PANTHER" id="PTHR24064">
    <property type="entry name" value="SOLUTE CARRIER FAMILY 22 MEMBER"/>
    <property type="match status" value="1"/>
</dbReference>
<evidence type="ECO:0000256" key="6">
    <source>
        <dbReference type="SAM" id="Phobius"/>
    </source>
</evidence>
<dbReference type="GO" id="GO:0016020">
    <property type="term" value="C:membrane"/>
    <property type="evidence" value="ECO:0007669"/>
    <property type="project" value="UniProtKB-SubCell"/>
</dbReference>
<proteinExistence type="predicted"/>
<feature type="transmembrane region" description="Helical" evidence="6">
    <location>
        <begin position="417"/>
        <end position="435"/>
    </location>
</feature>
<keyword evidence="2 6" id="KW-0812">Transmembrane</keyword>
<protein>
    <submittedName>
        <fullName evidence="7">Uncharacterized protein</fullName>
    </submittedName>
</protein>
<feature type="transmembrane region" description="Helical" evidence="6">
    <location>
        <begin position="134"/>
        <end position="155"/>
    </location>
</feature>
<feature type="transmembrane region" description="Helical" evidence="6">
    <location>
        <begin position="248"/>
        <end position="267"/>
    </location>
</feature>
<dbReference type="Proteomes" id="UP001295684">
    <property type="component" value="Unassembled WGS sequence"/>
</dbReference>
<evidence type="ECO:0000256" key="2">
    <source>
        <dbReference type="ARBA" id="ARBA00022692"/>
    </source>
</evidence>
<evidence type="ECO:0000256" key="1">
    <source>
        <dbReference type="ARBA" id="ARBA00004141"/>
    </source>
</evidence>
<sequence>MEKGRLNMSPDNVELRKCEDRDEGEDHEFKISEIEEAIIAAGGFGKFQWIFCTIATLLFIPIGLIVYIQSFFTLKQVMQCQNSIGDLVLCDDAGIDPCDGSNLIPGAVPDFTNEKSLKNWITQLDLFCVAPFKVSLFGALYFAGLIVGMILLIYTSKFGRKINVVIFTWATVFVMTSIVFIPNLYARYIGMFMLGICTIQKFCTYIICVEICPLRQQIVVATVILALDNIPLPLGAFYFRFISNDWRYLGYGSVIFTLILAVCSLFLPESPRFLADKGEFEQAKIVVDRISRINKSGLHQKCWKFSGKTQNKSQDSAKELVDNDEASQETLEDGEEKEDLTLKKNPLKQMRKQPKLALNLAISTICWTACSFNYFLLSYDTKNLGGNIFLNTSLIAFSNVGGKLITLGVRNYASTKISMMACLTICFIFGFGLIFFKEGWIISMCIAFVLIGIGGGFTLSYYLNNEYFPPLFVSFAFSVTQFGSRGLTILSYLMSDLQEPIPMILLCTTTGIALFCLVFLTKPPMAQSKSQ</sequence>
<evidence type="ECO:0000313" key="7">
    <source>
        <dbReference type="EMBL" id="CAI2364161.1"/>
    </source>
</evidence>
<dbReference type="SUPFAM" id="SSF103473">
    <property type="entry name" value="MFS general substrate transporter"/>
    <property type="match status" value="1"/>
</dbReference>
<keyword evidence="8" id="KW-1185">Reference proteome</keyword>
<feature type="transmembrane region" description="Helical" evidence="6">
    <location>
        <begin position="356"/>
        <end position="376"/>
    </location>
</feature>
<reference evidence="7" key="1">
    <citation type="submission" date="2023-07" db="EMBL/GenBank/DDBJ databases">
        <authorList>
            <consortium name="AG Swart"/>
            <person name="Singh M."/>
            <person name="Singh A."/>
            <person name="Seah K."/>
            <person name="Emmerich C."/>
        </authorList>
    </citation>
    <scope>NUCLEOTIDE SEQUENCE</scope>
    <source>
        <strain evidence="7">DP1</strain>
    </source>
</reference>
<evidence type="ECO:0000256" key="3">
    <source>
        <dbReference type="ARBA" id="ARBA00022989"/>
    </source>
</evidence>
<evidence type="ECO:0000256" key="5">
    <source>
        <dbReference type="SAM" id="MobiDB-lite"/>
    </source>
</evidence>
<feature type="transmembrane region" description="Helical" evidence="6">
    <location>
        <begin position="162"/>
        <end position="182"/>
    </location>
</feature>
<keyword evidence="3 6" id="KW-1133">Transmembrane helix</keyword>
<dbReference type="GO" id="GO:0022857">
    <property type="term" value="F:transmembrane transporter activity"/>
    <property type="evidence" value="ECO:0007669"/>
    <property type="project" value="InterPro"/>
</dbReference>
<dbReference type="Gene3D" id="1.20.1250.20">
    <property type="entry name" value="MFS general substrate transporter like domains"/>
    <property type="match status" value="1"/>
</dbReference>
<comment type="subcellular location">
    <subcellularLocation>
        <location evidence="1">Membrane</location>
        <topology evidence="1">Multi-pass membrane protein</topology>
    </subcellularLocation>
</comment>
<feature type="transmembrane region" description="Helical" evidence="6">
    <location>
        <begin position="471"/>
        <end position="494"/>
    </location>
</feature>
<keyword evidence="4 6" id="KW-0472">Membrane</keyword>
<dbReference type="InterPro" id="IPR011701">
    <property type="entry name" value="MFS"/>
</dbReference>
<feature type="transmembrane region" description="Helical" evidence="6">
    <location>
        <begin position="500"/>
        <end position="520"/>
    </location>
</feature>
<gene>
    <name evidence="7" type="ORF">ECRASSUSDP1_LOCUS5503</name>
</gene>
<organism evidence="7 8">
    <name type="scientific">Euplotes crassus</name>
    <dbReference type="NCBI Taxonomy" id="5936"/>
    <lineage>
        <taxon>Eukaryota</taxon>
        <taxon>Sar</taxon>
        <taxon>Alveolata</taxon>
        <taxon>Ciliophora</taxon>
        <taxon>Intramacronucleata</taxon>
        <taxon>Spirotrichea</taxon>
        <taxon>Hypotrichia</taxon>
        <taxon>Euplotida</taxon>
        <taxon>Euplotidae</taxon>
        <taxon>Moneuplotes</taxon>
    </lineage>
</organism>
<feature type="transmembrane region" description="Helical" evidence="6">
    <location>
        <begin position="441"/>
        <end position="464"/>
    </location>
</feature>
<feature type="compositionally biased region" description="Acidic residues" evidence="5">
    <location>
        <begin position="322"/>
        <end position="338"/>
    </location>
</feature>
<comment type="caution">
    <text evidence="7">The sequence shown here is derived from an EMBL/GenBank/DDBJ whole genome shotgun (WGS) entry which is preliminary data.</text>
</comment>
<evidence type="ECO:0000256" key="4">
    <source>
        <dbReference type="ARBA" id="ARBA00023136"/>
    </source>
</evidence>
<feature type="transmembrane region" description="Helical" evidence="6">
    <location>
        <begin position="188"/>
        <end position="207"/>
    </location>
</feature>
<feature type="transmembrane region" description="Helical" evidence="6">
    <location>
        <begin position="219"/>
        <end position="242"/>
    </location>
</feature>
<feature type="transmembrane region" description="Helical" evidence="6">
    <location>
        <begin position="49"/>
        <end position="68"/>
    </location>
</feature>
<feature type="region of interest" description="Disordered" evidence="5">
    <location>
        <begin position="314"/>
        <end position="338"/>
    </location>
</feature>
<name>A0AAD1U8P6_EUPCR</name>
<dbReference type="Pfam" id="PF07690">
    <property type="entry name" value="MFS_1"/>
    <property type="match status" value="1"/>
</dbReference>
<feature type="transmembrane region" description="Helical" evidence="6">
    <location>
        <begin position="388"/>
        <end position="405"/>
    </location>
</feature>
<dbReference type="AlphaFoldDB" id="A0AAD1U8P6"/>
<dbReference type="EMBL" id="CAMPGE010005308">
    <property type="protein sequence ID" value="CAI2364161.1"/>
    <property type="molecule type" value="Genomic_DNA"/>
</dbReference>
<accession>A0AAD1U8P6</accession>